<dbReference type="FunFam" id="3.90.226.10:FF:000024">
    <property type="entry name" value="Delta3,5-delta2,4-dienoyl-CoA isomerase"/>
    <property type="match status" value="1"/>
</dbReference>
<accession>A0A1J6IE87</accession>
<name>A0A1J6IE87_NICAT</name>
<dbReference type="GO" id="GO:0005777">
    <property type="term" value="C:peroxisome"/>
    <property type="evidence" value="ECO:0007669"/>
    <property type="project" value="UniProtKB-SubCell"/>
</dbReference>
<dbReference type="Proteomes" id="UP000187609">
    <property type="component" value="Unassembled WGS sequence"/>
</dbReference>
<comment type="subcellular location">
    <subcellularLocation>
        <location evidence="1">Peroxisome</location>
    </subcellularLocation>
</comment>
<dbReference type="UniPathway" id="UPA00659"/>
<dbReference type="SMR" id="A0A1J6IE87"/>
<dbReference type="InterPro" id="IPR018376">
    <property type="entry name" value="Enoyl-CoA_hyd/isom_CS"/>
</dbReference>
<dbReference type="GO" id="GO:0051750">
    <property type="term" value="F:delta(3,5)-delta(2,4)-dienoyl-CoA isomerase activity"/>
    <property type="evidence" value="ECO:0007669"/>
    <property type="project" value="TreeGrafter"/>
</dbReference>
<dbReference type="OMA" id="QYVAHVE"/>
<evidence type="ECO:0000256" key="7">
    <source>
        <dbReference type="ARBA" id="ARBA00023140"/>
    </source>
</evidence>
<dbReference type="PROSITE" id="PS00166">
    <property type="entry name" value="ENOYL_COA_HYDRATASE"/>
    <property type="match status" value="1"/>
</dbReference>
<dbReference type="Gene3D" id="3.90.226.10">
    <property type="entry name" value="2-enoyl-CoA Hydratase, Chain A, domain 1"/>
    <property type="match status" value="1"/>
</dbReference>
<evidence type="ECO:0000256" key="2">
    <source>
        <dbReference type="ARBA" id="ARBA00005005"/>
    </source>
</evidence>
<evidence type="ECO:0000313" key="10">
    <source>
        <dbReference type="EMBL" id="OIS96086.1"/>
    </source>
</evidence>
<dbReference type="CDD" id="cd06558">
    <property type="entry name" value="crotonase-like"/>
    <property type="match status" value="1"/>
</dbReference>
<dbReference type="STRING" id="49451.A0A1J6IE87"/>
<dbReference type="FunFam" id="1.10.12.10:FF:000004">
    <property type="entry name" value="Delta3,5-delta2,4-dienoyl-CoA isomerase"/>
    <property type="match status" value="1"/>
</dbReference>
<dbReference type="GeneID" id="109235472"/>
<keyword evidence="4" id="KW-0276">Fatty acid metabolism</keyword>
<evidence type="ECO:0000256" key="6">
    <source>
        <dbReference type="ARBA" id="ARBA00023098"/>
    </source>
</evidence>
<keyword evidence="8 10" id="KW-0413">Isomerase</keyword>
<dbReference type="SUPFAM" id="SSF52096">
    <property type="entry name" value="ClpP/crotonase"/>
    <property type="match status" value="1"/>
</dbReference>
<dbReference type="Pfam" id="PF00378">
    <property type="entry name" value="ECH_1"/>
    <property type="match status" value="1"/>
</dbReference>
<reference evidence="10" key="1">
    <citation type="submission" date="2016-11" db="EMBL/GenBank/DDBJ databases">
        <title>The genome of Nicotiana attenuata.</title>
        <authorList>
            <person name="Xu S."/>
            <person name="Brockmoeller T."/>
            <person name="Gaquerel E."/>
            <person name="Navarro A."/>
            <person name="Kuhl H."/>
            <person name="Gase K."/>
            <person name="Ling Z."/>
            <person name="Zhou W."/>
            <person name="Kreitzer C."/>
            <person name="Stanke M."/>
            <person name="Tang H."/>
            <person name="Lyons E."/>
            <person name="Pandey P."/>
            <person name="Pandey S.P."/>
            <person name="Timmermann B."/>
            <person name="Baldwin I.T."/>
        </authorList>
    </citation>
    <scope>NUCLEOTIDE SEQUENCE [LARGE SCALE GENOMIC DNA]</scope>
    <source>
        <strain evidence="10">UT</strain>
    </source>
</reference>
<proteinExistence type="inferred from homology"/>
<gene>
    <name evidence="10" type="primary">DCI1</name>
    <name evidence="10" type="ORF">A4A49_07535</name>
</gene>
<keyword evidence="5" id="KW-0007">Acetylation</keyword>
<dbReference type="NCBIfam" id="NF004794">
    <property type="entry name" value="PRK06142.1"/>
    <property type="match status" value="1"/>
</dbReference>
<dbReference type="PANTHER" id="PTHR43149">
    <property type="entry name" value="ENOYL-COA HYDRATASE"/>
    <property type="match status" value="1"/>
</dbReference>
<dbReference type="OrthoDB" id="14970at2759"/>
<evidence type="ECO:0000256" key="5">
    <source>
        <dbReference type="ARBA" id="ARBA00022990"/>
    </source>
</evidence>
<evidence type="ECO:0000256" key="1">
    <source>
        <dbReference type="ARBA" id="ARBA00004275"/>
    </source>
</evidence>
<dbReference type="EMBL" id="MJEQ01037194">
    <property type="protein sequence ID" value="OIS96086.1"/>
    <property type="molecule type" value="Genomic_DNA"/>
</dbReference>
<dbReference type="InterPro" id="IPR014748">
    <property type="entry name" value="Enoyl-CoA_hydra_C"/>
</dbReference>
<protein>
    <submittedName>
        <fullName evidence="10">Delta(3,5)-delta(2,4)-dienoyl-coa isomerase, peroxisomal</fullName>
    </submittedName>
</protein>
<dbReference type="InterPro" id="IPR029045">
    <property type="entry name" value="ClpP/crotonase-like_dom_sf"/>
</dbReference>
<keyword evidence="6" id="KW-0443">Lipid metabolism</keyword>
<dbReference type="KEGG" id="nau:109235472"/>
<sequence length="274" mass="29757">MEYKSLKITQKSPNSQVYYLYLNRPGQLNALSRDFFTEFPKAISSLDHNPDVAVIILAGSGKHFCSGIDLQTLSDGLKETHASDHGRNVVKLRRHIKFLQEAVSALESCSKPVITAVHGACIGGAIDIITACDIRYCCSDTFFSVKEVDLAITADLGTLQRLPSIVGFGNAMELALTGRRFTASEAKDLGLVSKVFTSKEALMEGVNVVAEEIAAKSPLAVIGTKAVLLKSRDLTVEQGLDYVATWNSGVLLSDDLKEAISAHNEKRKPRFAKL</sequence>
<dbReference type="Gramene" id="OIS96086">
    <property type="protein sequence ID" value="OIS96086"/>
    <property type="gene ID" value="A4A49_07535"/>
</dbReference>
<dbReference type="PANTHER" id="PTHR43149:SF1">
    <property type="entry name" value="DELTA(3,5)-DELTA(2,4)-DIENOYL-COA ISOMERASE, MITOCHONDRIAL"/>
    <property type="match status" value="1"/>
</dbReference>
<dbReference type="InterPro" id="IPR001753">
    <property type="entry name" value="Enoyl-CoA_hydra/iso"/>
</dbReference>
<dbReference type="GO" id="GO:0006635">
    <property type="term" value="P:fatty acid beta-oxidation"/>
    <property type="evidence" value="ECO:0007669"/>
    <property type="project" value="UniProtKB-UniPathway"/>
</dbReference>
<dbReference type="Gene3D" id="1.10.12.10">
    <property type="entry name" value="Lyase 2-enoyl-coa Hydratase, Chain A, domain 2"/>
    <property type="match status" value="1"/>
</dbReference>
<comment type="caution">
    <text evidence="10">The sequence shown here is derived from an EMBL/GenBank/DDBJ whole genome shotgun (WGS) entry which is preliminary data.</text>
</comment>
<evidence type="ECO:0000256" key="4">
    <source>
        <dbReference type="ARBA" id="ARBA00022832"/>
    </source>
</evidence>
<evidence type="ECO:0000313" key="11">
    <source>
        <dbReference type="Proteomes" id="UP000187609"/>
    </source>
</evidence>
<dbReference type="InterPro" id="IPR045002">
    <property type="entry name" value="Ech1-like"/>
</dbReference>
<organism evidence="10 11">
    <name type="scientific">Nicotiana attenuata</name>
    <name type="common">Coyote tobacco</name>
    <dbReference type="NCBI Taxonomy" id="49451"/>
    <lineage>
        <taxon>Eukaryota</taxon>
        <taxon>Viridiplantae</taxon>
        <taxon>Streptophyta</taxon>
        <taxon>Embryophyta</taxon>
        <taxon>Tracheophyta</taxon>
        <taxon>Spermatophyta</taxon>
        <taxon>Magnoliopsida</taxon>
        <taxon>eudicotyledons</taxon>
        <taxon>Gunneridae</taxon>
        <taxon>Pentapetalae</taxon>
        <taxon>asterids</taxon>
        <taxon>lamiids</taxon>
        <taxon>Solanales</taxon>
        <taxon>Solanaceae</taxon>
        <taxon>Nicotianoideae</taxon>
        <taxon>Nicotianeae</taxon>
        <taxon>Nicotiana</taxon>
    </lineage>
</organism>
<keyword evidence="11" id="KW-1185">Reference proteome</keyword>
<comment type="similarity">
    <text evidence="3 9">Belongs to the enoyl-CoA hydratase/isomerase family.</text>
</comment>
<dbReference type="AlphaFoldDB" id="A0A1J6IE87"/>
<evidence type="ECO:0000256" key="3">
    <source>
        <dbReference type="ARBA" id="ARBA00005254"/>
    </source>
</evidence>
<evidence type="ECO:0000256" key="8">
    <source>
        <dbReference type="ARBA" id="ARBA00023235"/>
    </source>
</evidence>
<keyword evidence="7" id="KW-0576">Peroxisome</keyword>
<evidence type="ECO:0000256" key="9">
    <source>
        <dbReference type="RuleBase" id="RU003707"/>
    </source>
</evidence>
<comment type="pathway">
    <text evidence="2">Lipid metabolism; fatty acid beta-oxidation.</text>
</comment>